<dbReference type="SUPFAM" id="SSF56091">
    <property type="entry name" value="DNA ligase/mRNA capping enzyme, catalytic domain"/>
    <property type="match status" value="1"/>
</dbReference>
<dbReference type="EC" id="6.1.1.17" evidence="5"/>
<comment type="catalytic activity">
    <reaction evidence="26">
        <text>tRNA(Glx) + L-glutamate + ATP = L-glutamyl-tRNA(Glx) + AMP + diphosphate</text>
        <dbReference type="Rhea" id="RHEA:18397"/>
        <dbReference type="Rhea" id="RHEA-COMP:9713"/>
        <dbReference type="Rhea" id="RHEA-COMP:9716"/>
        <dbReference type="ChEBI" id="CHEBI:29985"/>
        <dbReference type="ChEBI" id="CHEBI:30616"/>
        <dbReference type="ChEBI" id="CHEBI:33019"/>
        <dbReference type="ChEBI" id="CHEBI:78442"/>
        <dbReference type="ChEBI" id="CHEBI:78520"/>
        <dbReference type="ChEBI" id="CHEBI:456215"/>
        <dbReference type="EC" id="6.1.1.24"/>
    </reaction>
    <physiologicalReaction direction="left-to-right" evidence="26">
        <dbReference type="Rhea" id="RHEA:18398"/>
    </physiologicalReaction>
</comment>
<dbReference type="EC" id="6.5.1.2" evidence="4"/>
<evidence type="ECO:0000313" key="31">
    <source>
        <dbReference type="Proteomes" id="UP000478052"/>
    </source>
</evidence>
<evidence type="ECO:0000256" key="24">
    <source>
        <dbReference type="ARBA" id="ARBA00044313"/>
    </source>
</evidence>
<dbReference type="PRINTS" id="PR00987">
    <property type="entry name" value="TRNASYNTHGLU"/>
</dbReference>
<evidence type="ECO:0000256" key="26">
    <source>
        <dbReference type="ARBA" id="ARBA00047479"/>
    </source>
</evidence>
<evidence type="ECO:0000256" key="13">
    <source>
        <dbReference type="ARBA" id="ARBA00022840"/>
    </source>
</evidence>
<keyword evidence="8" id="KW-0235">DNA replication</keyword>
<evidence type="ECO:0000256" key="11">
    <source>
        <dbReference type="ARBA" id="ARBA00022763"/>
    </source>
</evidence>
<evidence type="ECO:0000256" key="19">
    <source>
        <dbReference type="ARBA" id="ARBA00030865"/>
    </source>
</evidence>
<organism evidence="30 31">
    <name type="scientific">Aphis craccivora</name>
    <name type="common">Cowpea aphid</name>
    <dbReference type="NCBI Taxonomy" id="307492"/>
    <lineage>
        <taxon>Eukaryota</taxon>
        <taxon>Metazoa</taxon>
        <taxon>Ecdysozoa</taxon>
        <taxon>Arthropoda</taxon>
        <taxon>Hexapoda</taxon>
        <taxon>Insecta</taxon>
        <taxon>Pterygota</taxon>
        <taxon>Neoptera</taxon>
        <taxon>Paraneoptera</taxon>
        <taxon>Hemiptera</taxon>
        <taxon>Sternorrhyncha</taxon>
        <taxon>Aphidomorpha</taxon>
        <taxon>Aphidoidea</taxon>
        <taxon>Aphididae</taxon>
        <taxon>Aphidini</taxon>
        <taxon>Aphis</taxon>
        <taxon>Aphis</taxon>
    </lineage>
</organism>
<dbReference type="NCBIfam" id="TIGR00575">
    <property type="entry name" value="dnlj"/>
    <property type="match status" value="1"/>
</dbReference>
<dbReference type="InterPro" id="IPR033910">
    <property type="entry name" value="GluRS_core"/>
</dbReference>
<dbReference type="EMBL" id="VUJU01009502">
    <property type="protein sequence ID" value="KAF0719896.1"/>
    <property type="molecule type" value="Genomic_DNA"/>
</dbReference>
<comment type="subcellular location">
    <subcellularLocation>
        <location evidence="2">Cytoplasm</location>
    </subcellularLocation>
</comment>
<keyword evidence="31" id="KW-1185">Reference proteome</keyword>
<evidence type="ECO:0000256" key="18">
    <source>
        <dbReference type="ARBA" id="ARBA00023204"/>
    </source>
</evidence>
<evidence type="ECO:0000256" key="5">
    <source>
        <dbReference type="ARBA" id="ARBA00012835"/>
    </source>
</evidence>
<dbReference type="InterPro" id="IPR004149">
    <property type="entry name" value="Znf_DNAligase_C4"/>
</dbReference>
<dbReference type="SUPFAM" id="SSF47781">
    <property type="entry name" value="RuvA domain 2-like"/>
    <property type="match status" value="1"/>
</dbReference>
<dbReference type="FunFam" id="3.30.470.30:FF:000001">
    <property type="entry name" value="DNA ligase"/>
    <property type="match status" value="1"/>
</dbReference>
<evidence type="ECO:0000256" key="6">
    <source>
        <dbReference type="ARBA" id="ARBA00022490"/>
    </source>
</evidence>
<dbReference type="NCBIfam" id="TIGR00464">
    <property type="entry name" value="gltX_bact"/>
    <property type="match status" value="1"/>
</dbReference>
<evidence type="ECO:0000313" key="30">
    <source>
        <dbReference type="EMBL" id="KAF0719896.1"/>
    </source>
</evidence>
<dbReference type="GO" id="GO:0006260">
    <property type="term" value="P:DNA replication"/>
    <property type="evidence" value="ECO:0007669"/>
    <property type="project" value="UniProtKB-KW"/>
</dbReference>
<dbReference type="CDD" id="cd00808">
    <property type="entry name" value="GluRS_core"/>
    <property type="match status" value="1"/>
</dbReference>
<dbReference type="PROSITE" id="PS01055">
    <property type="entry name" value="DNA_LIGASE_N1"/>
    <property type="match status" value="1"/>
</dbReference>
<evidence type="ECO:0000256" key="7">
    <source>
        <dbReference type="ARBA" id="ARBA00022598"/>
    </source>
</evidence>
<dbReference type="NCBIfam" id="NF005932">
    <property type="entry name" value="PRK07956.1"/>
    <property type="match status" value="1"/>
</dbReference>
<dbReference type="Gene3D" id="1.10.287.610">
    <property type="entry name" value="Helix hairpin bin"/>
    <property type="match status" value="1"/>
</dbReference>
<evidence type="ECO:0000256" key="2">
    <source>
        <dbReference type="ARBA" id="ARBA00004496"/>
    </source>
</evidence>
<reference evidence="30 31" key="1">
    <citation type="submission" date="2019-08" db="EMBL/GenBank/DDBJ databases">
        <title>Whole genome of Aphis craccivora.</title>
        <authorList>
            <person name="Voronova N.V."/>
            <person name="Shulinski R.S."/>
            <person name="Bandarenka Y.V."/>
            <person name="Zhorov D.G."/>
            <person name="Warner D."/>
        </authorList>
    </citation>
    <scope>NUCLEOTIDE SEQUENCE [LARGE SCALE GENOMIC DNA]</scope>
    <source>
        <strain evidence="30">180601</strain>
        <tissue evidence="30">Whole Body</tissue>
    </source>
</reference>
<keyword evidence="14" id="KW-0460">Magnesium</keyword>
<dbReference type="Gene3D" id="3.40.50.620">
    <property type="entry name" value="HUPs"/>
    <property type="match status" value="1"/>
</dbReference>
<dbReference type="InterPro" id="IPR049940">
    <property type="entry name" value="GluQ/Sye"/>
</dbReference>
<keyword evidence="18" id="KW-0234">DNA repair</keyword>
<comment type="similarity">
    <text evidence="28">Belongs to the class-I aminoacyl-tRNA synthetase family.</text>
</comment>
<evidence type="ECO:0000256" key="8">
    <source>
        <dbReference type="ARBA" id="ARBA00022705"/>
    </source>
</evidence>
<dbReference type="GO" id="GO:0005524">
    <property type="term" value="F:ATP binding"/>
    <property type="evidence" value="ECO:0007669"/>
    <property type="project" value="UniProtKB-KW"/>
</dbReference>
<comment type="cofactor">
    <cofactor evidence="1">
        <name>Mg(2+)</name>
        <dbReference type="ChEBI" id="CHEBI:18420"/>
    </cofactor>
</comment>
<protein>
    <recommendedName>
        <fullName evidence="22">Nondiscriminating glutamyl-tRNA synthetase EARS2, mitochondrial</fullName>
        <ecNumber evidence="5">6.1.1.17</ecNumber>
        <ecNumber evidence="21">6.1.1.24</ecNumber>
        <ecNumber evidence="4">6.5.1.2</ecNumber>
    </recommendedName>
    <alternativeName>
        <fullName evidence="24">Glutamate--tRNA(Gln) ligase EARS2, mitochondrial</fullName>
    </alternativeName>
    <alternativeName>
        <fullName evidence="19">Glutamyl-tRNA synthetase</fullName>
    </alternativeName>
    <alternativeName>
        <fullName evidence="23">Mitochondrial glutamyl-tRNA synthetase</fullName>
    </alternativeName>
</protein>
<dbReference type="Pfam" id="PF03119">
    <property type="entry name" value="DNA_ligase_ZBD"/>
    <property type="match status" value="1"/>
</dbReference>
<feature type="non-terminal residue" evidence="30">
    <location>
        <position position="726"/>
    </location>
</feature>
<evidence type="ECO:0000256" key="22">
    <source>
        <dbReference type="ARBA" id="ARBA00044142"/>
    </source>
</evidence>
<evidence type="ECO:0000256" key="14">
    <source>
        <dbReference type="ARBA" id="ARBA00022842"/>
    </source>
</evidence>
<name>A0A6G0W1Z3_APHCR</name>
<dbReference type="InterPro" id="IPR033136">
    <property type="entry name" value="DNA_ligase_CS"/>
</dbReference>
<evidence type="ECO:0000256" key="20">
    <source>
        <dbReference type="ARBA" id="ARBA00034005"/>
    </source>
</evidence>
<dbReference type="FunFam" id="3.40.50.620:FF:000007">
    <property type="entry name" value="Glutamate--tRNA ligase"/>
    <property type="match status" value="1"/>
</dbReference>
<dbReference type="InterPro" id="IPR000924">
    <property type="entry name" value="Glu/Gln-tRNA-synth"/>
</dbReference>
<dbReference type="GO" id="GO:0004818">
    <property type="term" value="F:glutamate-tRNA ligase activity"/>
    <property type="evidence" value="ECO:0007669"/>
    <property type="project" value="UniProtKB-EC"/>
</dbReference>
<evidence type="ECO:0000256" key="28">
    <source>
        <dbReference type="RuleBase" id="RU363037"/>
    </source>
</evidence>
<dbReference type="InterPro" id="IPR010994">
    <property type="entry name" value="RuvA_2-like"/>
</dbReference>
<dbReference type="PROSITE" id="PS01056">
    <property type="entry name" value="DNA_LIGASE_N2"/>
    <property type="match status" value="1"/>
</dbReference>
<evidence type="ECO:0000256" key="16">
    <source>
        <dbReference type="ARBA" id="ARBA00023027"/>
    </source>
</evidence>
<dbReference type="GO" id="GO:0003911">
    <property type="term" value="F:DNA ligase (NAD+) activity"/>
    <property type="evidence" value="ECO:0007669"/>
    <property type="project" value="UniProtKB-EC"/>
</dbReference>
<proteinExistence type="inferred from homology"/>
<keyword evidence="6" id="KW-0963">Cytoplasm</keyword>
<comment type="subunit">
    <text evidence="3">Monomer.</text>
</comment>
<dbReference type="AlphaFoldDB" id="A0A6G0W1Z3"/>
<dbReference type="EC" id="6.1.1.24" evidence="21"/>
<evidence type="ECO:0000256" key="21">
    <source>
        <dbReference type="ARBA" id="ARBA00044054"/>
    </source>
</evidence>
<dbReference type="PANTHER" id="PTHR43311:SF2">
    <property type="entry name" value="GLUTAMATE--TRNA LIGASE, MITOCHONDRIAL-RELATED"/>
    <property type="match status" value="1"/>
</dbReference>
<keyword evidence="7 28" id="KW-0436">Ligase</keyword>
<dbReference type="SMART" id="SM00532">
    <property type="entry name" value="LIGANc"/>
    <property type="match status" value="1"/>
</dbReference>
<dbReference type="Pfam" id="PF03120">
    <property type="entry name" value="OB_DNA_ligase"/>
    <property type="match status" value="1"/>
</dbReference>
<dbReference type="InterPro" id="IPR018239">
    <property type="entry name" value="DNA_ligase_AS"/>
</dbReference>
<dbReference type="SUPFAM" id="SSF52374">
    <property type="entry name" value="Nucleotidylyl transferase"/>
    <property type="match status" value="1"/>
</dbReference>
<dbReference type="Gene3D" id="2.40.50.140">
    <property type="entry name" value="Nucleic acid-binding proteins"/>
    <property type="match status" value="1"/>
</dbReference>
<dbReference type="Gene3D" id="3.30.470.30">
    <property type="entry name" value="DNA ligase/mRNA capping enzyme"/>
    <property type="match status" value="1"/>
</dbReference>
<dbReference type="GO" id="GO:0050561">
    <property type="term" value="F:glutamate-tRNA(Gln) ligase activity"/>
    <property type="evidence" value="ECO:0007669"/>
    <property type="project" value="UniProtKB-EC"/>
</dbReference>
<evidence type="ECO:0000256" key="3">
    <source>
        <dbReference type="ARBA" id="ARBA00011245"/>
    </source>
</evidence>
<dbReference type="HAMAP" id="MF_01588">
    <property type="entry name" value="DNA_ligase_A"/>
    <property type="match status" value="1"/>
</dbReference>
<evidence type="ECO:0000256" key="15">
    <source>
        <dbReference type="ARBA" id="ARBA00022917"/>
    </source>
</evidence>
<keyword evidence="13 28" id="KW-0067">ATP-binding</keyword>
<dbReference type="InterPro" id="IPR004150">
    <property type="entry name" value="NAD_DNA_ligase_OB"/>
</dbReference>
<dbReference type="Gene3D" id="6.20.10.30">
    <property type="match status" value="1"/>
</dbReference>
<dbReference type="GO" id="GO:0006424">
    <property type="term" value="P:glutamyl-tRNA aminoacylation"/>
    <property type="evidence" value="ECO:0007669"/>
    <property type="project" value="InterPro"/>
</dbReference>
<accession>A0A6G0W1Z3</accession>
<keyword evidence="15 28" id="KW-0648">Protein biosynthesis</keyword>
<keyword evidence="12" id="KW-0862">Zinc</keyword>
<dbReference type="SUPFAM" id="SSF50249">
    <property type="entry name" value="Nucleic acid-binding proteins"/>
    <property type="match status" value="1"/>
</dbReference>
<dbReference type="OrthoDB" id="428822at2759"/>
<evidence type="ECO:0000259" key="29">
    <source>
        <dbReference type="SMART" id="SM00532"/>
    </source>
</evidence>
<dbReference type="Pfam" id="PF00749">
    <property type="entry name" value="tRNA-synt_1c"/>
    <property type="match status" value="1"/>
</dbReference>
<comment type="caution">
    <text evidence="30">The sequence shown here is derived from an EMBL/GenBank/DDBJ whole genome shotgun (WGS) entry which is preliminary data.</text>
</comment>
<evidence type="ECO:0000256" key="4">
    <source>
        <dbReference type="ARBA" id="ARBA00012722"/>
    </source>
</evidence>
<evidence type="ECO:0000256" key="27">
    <source>
        <dbReference type="ARBA" id="ARBA00047689"/>
    </source>
</evidence>
<dbReference type="GO" id="GO:0005829">
    <property type="term" value="C:cytosol"/>
    <property type="evidence" value="ECO:0007669"/>
    <property type="project" value="TreeGrafter"/>
</dbReference>
<dbReference type="Pfam" id="PF01653">
    <property type="entry name" value="DNA_ligase_aden"/>
    <property type="match status" value="1"/>
</dbReference>
<dbReference type="InterPro" id="IPR004527">
    <property type="entry name" value="Glu-tRNA-ligase_bac/mito"/>
</dbReference>
<sequence length="726" mass="84089">MISDSEYDYLLNQLYDLELKYKEFITPDSPTQKIGSNLLDKFKKVTHFFPMLSLENTFHLNGYLKFENRIKKNFTANYIIDFCCELKIDGIAVSLIYESGTLVRAATRGDGYLGENVTQNIKTIKSIPIKLKGSNIPKRLEVRGEVFMLKSEFFKLNNKGLSIKKKYFSNPRNAAAGSLRQIDSTITAKRKLMFFCHGFNFFEEIKFFQTHYEVLIQLKNWGIPINKDMLVCSDHLEILNFYKKFEKNRLLFDFDIDGIVIKVNSLYLQKKLGSNNKSPRWAIAFKYPSKEEITKLNDVKFEVGRTGVITPVAYFNPVYISGVLIKKASLHNKNEINRLNLYFNDYIIIQRSGDVIPKIVNVIKSKRLENAKKIFFPIYCPVCNSKLISNKGGKIIRCLSGLICDAQKKKIFCHFFSKNALNANGLGPKEYMKVKTRFAPSPTGNLHIGSIRTALYSWLFARRHNGKFVLRIEDTDFERSNSSSVQSIFQGLKWLGLNWDEGPYFQTERLKRYKEVIEIMLKTGNAYKCYCSPKEIEEERSKQISEGKKPRYTGVCRNLKTQYNINKQYTIRFKNPTFGKVTFEDKIRGKITFNNIELDDLIIQRSNGIPTYNFCVVIDDLDMNITHVIRGEDHINNTPRQINILKSLKARIPIYAHVSMILNENGKKFSKRENAENIIEYNKKGFLPEALINYIIRLGWSHGNQEIFTISELKKLFNLDAINKSA</sequence>
<evidence type="ECO:0000256" key="1">
    <source>
        <dbReference type="ARBA" id="ARBA00001946"/>
    </source>
</evidence>
<comment type="catalytic activity">
    <reaction evidence="20">
        <text>NAD(+) + (deoxyribonucleotide)n-3'-hydroxyl + 5'-phospho-(deoxyribonucleotide)m = (deoxyribonucleotide)n+m + AMP + beta-nicotinamide D-nucleotide.</text>
        <dbReference type="EC" id="6.5.1.2"/>
    </reaction>
</comment>
<evidence type="ECO:0000256" key="25">
    <source>
        <dbReference type="ARBA" id="ARBA00047366"/>
    </source>
</evidence>
<dbReference type="CDD" id="cd00114">
    <property type="entry name" value="LIGANc"/>
    <property type="match status" value="1"/>
</dbReference>
<comment type="catalytic activity">
    <reaction evidence="27">
        <text>tRNA(Gln) + L-glutamate + ATP = L-glutamyl-tRNA(Gln) + AMP + diphosphate</text>
        <dbReference type="Rhea" id="RHEA:64612"/>
        <dbReference type="Rhea" id="RHEA-COMP:9662"/>
        <dbReference type="Rhea" id="RHEA-COMP:9684"/>
        <dbReference type="ChEBI" id="CHEBI:29985"/>
        <dbReference type="ChEBI" id="CHEBI:30616"/>
        <dbReference type="ChEBI" id="CHEBI:33019"/>
        <dbReference type="ChEBI" id="CHEBI:78442"/>
        <dbReference type="ChEBI" id="CHEBI:78520"/>
        <dbReference type="ChEBI" id="CHEBI:456215"/>
    </reaction>
    <physiologicalReaction direction="left-to-right" evidence="27">
        <dbReference type="Rhea" id="RHEA:64613"/>
    </physiologicalReaction>
</comment>
<dbReference type="InterPro" id="IPR020058">
    <property type="entry name" value="Glu/Gln-tRNA-synth_Ib_cat-dom"/>
</dbReference>
<keyword evidence="9" id="KW-0479">Metal-binding</keyword>
<evidence type="ECO:0000256" key="17">
    <source>
        <dbReference type="ARBA" id="ARBA00023146"/>
    </source>
</evidence>
<dbReference type="Proteomes" id="UP000478052">
    <property type="component" value="Unassembled WGS sequence"/>
</dbReference>
<dbReference type="InterPro" id="IPR014729">
    <property type="entry name" value="Rossmann-like_a/b/a_fold"/>
</dbReference>
<dbReference type="GO" id="GO:0008270">
    <property type="term" value="F:zinc ion binding"/>
    <property type="evidence" value="ECO:0007669"/>
    <property type="project" value="InterPro"/>
</dbReference>
<feature type="domain" description="NAD-dependent DNA ligase N-terminal" evidence="29">
    <location>
        <begin position="2"/>
        <end position="420"/>
    </location>
</feature>
<evidence type="ECO:0000256" key="23">
    <source>
        <dbReference type="ARBA" id="ARBA00044251"/>
    </source>
</evidence>
<dbReference type="GO" id="GO:0006281">
    <property type="term" value="P:DNA repair"/>
    <property type="evidence" value="ECO:0007669"/>
    <property type="project" value="UniProtKB-KW"/>
</dbReference>
<evidence type="ECO:0000256" key="9">
    <source>
        <dbReference type="ARBA" id="ARBA00022723"/>
    </source>
</evidence>
<dbReference type="InterPro" id="IPR001679">
    <property type="entry name" value="DNA_ligase"/>
</dbReference>
<keyword evidence="10 28" id="KW-0547">Nucleotide-binding</keyword>
<keyword evidence="11" id="KW-0227">DNA damage</keyword>
<keyword evidence="16" id="KW-0520">NAD</keyword>
<dbReference type="PANTHER" id="PTHR43311">
    <property type="entry name" value="GLUTAMATE--TRNA LIGASE"/>
    <property type="match status" value="1"/>
</dbReference>
<gene>
    <name evidence="30" type="ORF">FWK35_00037490</name>
</gene>
<evidence type="ECO:0000256" key="12">
    <source>
        <dbReference type="ARBA" id="ARBA00022833"/>
    </source>
</evidence>
<dbReference type="InterPro" id="IPR013840">
    <property type="entry name" value="DNAligase_N"/>
</dbReference>
<comment type="catalytic activity">
    <reaction evidence="25">
        <text>tRNA(Glu) + L-glutamate + ATP = L-glutamyl-tRNA(Glu) + AMP + diphosphate</text>
        <dbReference type="Rhea" id="RHEA:23540"/>
        <dbReference type="Rhea" id="RHEA-COMP:9663"/>
        <dbReference type="Rhea" id="RHEA-COMP:9680"/>
        <dbReference type="ChEBI" id="CHEBI:29985"/>
        <dbReference type="ChEBI" id="CHEBI:30616"/>
        <dbReference type="ChEBI" id="CHEBI:33019"/>
        <dbReference type="ChEBI" id="CHEBI:78442"/>
        <dbReference type="ChEBI" id="CHEBI:78520"/>
        <dbReference type="ChEBI" id="CHEBI:456215"/>
        <dbReference type="EC" id="6.1.1.17"/>
    </reaction>
    <physiologicalReaction direction="left-to-right" evidence="25">
        <dbReference type="Rhea" id="RHEA:23541"/>
    </physiologicalReaction>
</comment>
<keyword evidence="17 28" id="KW-0030">Aminoacyl-tRNA synthetase</keyword>
<dbReference type="InterPro" id="IPR013839">
    <property type="entry name" value="DNAligase_adenylation"/>
</dbReference>
<dbReference type="InterPro" id="IPR012340">
    <property type="entry name" value="NA-bd_OB-fold"/>
</dbReference>
<evidence type="ECO:0000256" key="10">
    <source>
        <dbReference type="ARBA" id="ARBA00022741"/>
    </source>
</evidence>